<dbReference type="GO" id="GO:0005829">
    <property type="term" value="C:cytosol"/>
    <property type="evidence" value="ECO:0007669"/>
    <property type="project" value="TreeGrafter"/>
</dbReference>
<dbReference type="EMBL" id="AP011947">
    <property type="protein sequence ID" value="BAM39843.1"/>
    <property type="molecule type" value="Genomic_DNA"/>
</dbReference>
<name>J4C7Y4_THEOR</name>
<dbReference type="OMA" id="VVRNPDC"/>
<protein>
    <recommendedName>
        <fullName evidence="3">Phosphoglycerate mutase</fullName>
    </recommendedName>
</protein>
<evidence type="ECO:0000313" key="1">
    <source>
        <dbReference type="EMBL" id="BAM39843.1"/>
    </source>
</evidence>
<reference evidence="1 2" key="1">
    <citation type="journal article" date="2012" name="MBio">
        <title>Comparative genome analysis of three eukaryotic parasites with differing abilities to transform leukocytes reveals key mediators of Theileria-induced leukocyte transformation.</title>
        <authorList>
            <person name="Hayashida K."/>
            <person name="Hara Y."/>
            <person name="Abe T."/>
            <person name="Yamasaki C."/>
            <person name="Toyoda A."/>
            <person name="Kosuge T."/>
            <person name="Suzuki Y."/>
            <person name="Sato Y."/>
            <person name="Kawashima S."/>
            <person name="Katayama T."/>
            <person name="Wakaguri H."/>
            <person name="Inoue N."/>
            <person name="Homma K."/>
            <person name="Tada-Umezaki M."/>
            <person name="Yagi Y."/>
            <person name="Fujii Y."/>
            <person name="Habara T."/>
            <person name="Kanehisa M."/>
            <person name="Watanabe H."/>
            <person name="Ito K."/>
            <person name="Gojobori T."/>
            <person name="Sugawara H."/>
            <person name="Imanishi T."/>
            <person name="Weir W."/>
            <person name="Gardner M."/>
            <person name="Pain A."/>
            <person name="Shiels B."/>
            <person name="Hattori M."/>
            <person name="Nene V."/>
            <person name="Sugimoto C."/>
        </authorList>
    </citation>
    <scope>NUCLEOTIDE SEQUENCE [LARGE SCALE GENOMIC DNA]</scope>
    <source>
        <strain evidence="1 2">Shintoku</strain>
    </source>
</reference>
<dbReference type="Proteomes" id="UP000003786">
    <property type="component" value="Chromosome 2"/>
</dbReference>
<dbReference type="InterPro" id="IPR050275">
    <property type="entry name" value="PGM_Phosphatase"/>
</dbReference>
<dbReference type="RefSeq" id="XP_009690144.1">
    <property type="nucleotide sequence ID" value="XM_009691849.1"/>
</dbReference>
<dbReference type="SMART" id="SM00855">
    <property type="entry name" value="PGAM"/>
    <property type="match status" value="1"/>
</dbReference>
<gene>
    <name evidence="1" type="ORF">TOT_020000114</name>
</gene>
<organism evidence="1 2">
    <name type="scientific">Theileria orientalis strain Shintoku</name>
    <dbReference type="NCBI Taxonomy" id="869250"/>
    <lineage>
        <taxon>Eukaryota</taxon>
        <taxon>Sar</taxon>
        <taxon>Alveolata</taxon>
        <taxon>Apicomplexa</taxon>
        <taxon>Aconoidasida</taxon>
        <taxon>Piroplasmida</taxon>
        <taxon>Theileriidae</taxon>
        <taxon>Theileria</taxon>
    </lineage>
</organism>
<dbReference type="VEuPathDB" id="PiroplasmaDB:TOT_020000114"/>
<dbReference type="KEGG" id="tot:TOT_020000114"/>
<dbReference type="InterPro" id="IPR029033">
    <property type="entry name" value="His_PPase_superfam"/>
</dbReference>
<proteinExistence type="predicted"/>
<dbReference type="Gene3D" id="3.40.50.1240">
    <property type="entry name" value="Phosphoglycerate mutase-like"/>
    <property type="match status" value="1"/>
</dbReference>
<dbReference type="eggNOG" id="ENOG502RZPE">
    <property type="taxonomic scope" value="Eukaryota"/>
</dbReference>
<dbReference type="PANTHER" id="PTHR48100:SF33">
    <property type="entry name" value="PEPTIDASE S54 RHOMBOID DOMAIN-CONTAINING PROTEIN"/>
    <property type="match status" value="1"/>
</dbReference>
<dbReference type="OrthoDB" id="496981at2759"/>
<dbReference type="GO" id="GO:0016791">
    <property type="term" value="F:phosphatase activity"/>
    <property type="evidence" value="ECO:0007669"/>
    <property type="project" value="TreeGrafter"/>
</dbReference>
<sequence length="361" mass="41382">MKMTNSTIATAGACLTLFVGFAIIFSNVSDEIPGSPVKLPVTITKTKLSLTALFLKIKIFFMSVNRMVYYPTYKGFQKQLTARCKVMSDTDSVTVKVKTIYFVRHGQSIFNDLTVNKNVFVILFKTIRLILFETFLLFTNDVLTYDSPLSSEGISQAMNAAQFLSSHKNQNDPDIALLNGKSTVPSVLFSSFLRRSQGTTALLFQSRLTSNDENIYVTHELDEVVRNPDCVSMHTVFKSITFPLLEQLFSPQSYYRYLRLRMVENDPYMIKTPYVKVIKFFDRIFHKFDEDVIIAVGHSRWIRFAMRVFFPPNSVDLDVLNKKLTNVGIIKFDVHLKKNIAGEHSYTFDPKSFRIIYGSFK</sequence>
<dbReference type="GeneID" id="20714296"/>
<evidence type="ECO:0000313" key="2">
    <source>
        <dbReference type="Proteomes" id="UP000003786"/>
    </source>
</evidence>
<dbReference type="CDD" id="cd07067">
    <property type="entry name" value="HP_PGM_like"/>
    <property type="match status" value="1"/>
</dbReference>
<evidence type="ECO:0008006" key="3">
    <source>
        <dbReference type="Google" id="ProtNLM"/>
    </source>
</evidence>
<keyword evidence="2" id="KW-1185">Reference proteome</keyword>
<dbReference type="SUPFAM" id="SSF53254">
    <property type="entry name" value="Phosphoglycerate mutase-like"/>
    <property type="match status" value="1"/>
</dbReference>
<dbReference type="PANTHER" id="PTHR48100">
    <property type="entry name" value="BROAD-SPECIFICITY PHOSPHATASE YOR283W-RELATED"/>
    <property type="match status" value="1"/>
</dbReference>
<accession>J4C7Y4</accession>
<dbReference type="AlphaFoldDB" id="J4C7Y4"/>
<dbReference type="InterPro" id="IPR013078">
    <property type="entry name" value="His_Pase_superF_clade-1"/>
</dbReference>